<dbReference type="InterPro" id="IPR036259">
    <property type="entry name" value="MFS_trans_sf"/>
</dbReference>
<evidence type="ECO:0000256" key="8">
    <source>
        <dbReference type="SAM" id="MobiDB-lite"/>
    </source>
</evidence>
<keyword evidence="4 9" id="KW-0812">Transmembrane</keyword>
<evidence type="ECO:0000256" key="6">
    <source>
        <dbReference type="ARBA" id="ARBA00022989"/>
    </source>
</evidence>
<comment type="caution">
    <text evidence="10">The sequence shown here is derived from an EMBL/GenBank/DDBJ whole genome shotgun (WGS) entry which is preliminary data.</text>
</comment>
<feature type="compositionally biased region" description="Low complexity" evidence="8">
    <location>
        <begin position="23"/>
        <end position="37"/>
    </location>
</feature>
<feature type="transmembrane region" description="Helical" evidence="9">
    <location>
        <begin position="547"/>
        <end position="565"/>
    </location>
</feature>
<keyword evidence="6 9" id="KW-1133">Transmembrane helix</keyword>
<comment type="subcellular location">
    <subcellularLocation>
        <location evidence="1">Membrane</location>
        <topology evidence="1">Multi-pass membrane protein</topology>
    </subcellularLocation>
</comment>
<organism evidence="10 11">
    <name type="scientific">Seminavis robusta</name>
    <dbReference type="NCBI Taxonomy" id="568900"/>
    <lineage>
        <taxon>Eukaryota</taxon>
        <taxon>Sar</taxon>
        <taxon>Stramenopiles</taxon>
        <taxon>Ochrophyta</taxon>
        <taxon>Bacillariophyta</taxon>
        <taxon>Bacillariophyceae</taxon>
        <taxon>Bacillariophycidae</taxon>
        <taxon>Naviculales</taxon>
        <taxon>Naviculaceae</taxon>
        <taxon>Seminavis</taxon>
    </lineage>
</organism>
<evidence type="ECO:0000256" key="7">
    <source>
        <dbReference type="ARBA" id="ARBA00023136"/>
    </source>
</evidence>
<evidence type="ECO:0000256" key="9">
    <source>
        <dbReference type="SAM" id="Phobius"/>
    </source>
</evidence>
<comment type="similarity">
    <text evidence="2">Belongs to the SLC43A transporter (TC 2.A.1.44) family.</text>
</comment>
<evidence type="ECO:0000313" key="11">
    <source>
        <dbReference type="Proteomes" id="UP001153069"/>
    </source>
</evidence>
<protein>
    <submittedName>
        <fullName evidence="10">Uncharacterized protein</fullName>
    </submittedName>
</protein>
<evidence type="ECO:0000256" key="5">
    <source>
        <dbReference type="ARBA" id="ARBA00022970"/>
    </source>
</evidence>
<feature type="compositionally biased region" description="Acidic residues" evidence="8">
    <location>
        <begin position="204"/>
        <end position="216"/>
    </location>
</feature>
<feature type="compositionally biased region" description="Low complexity" evidence="8">
    <location>
        <begin position="219"/>
        <end position="234"/>
    </location>
</feature>
<feature type="transmembrane region" description="Helical" evidence="9">
    <location>
        <begin position="413"/>
        <end position="430"/>
    </location>
</feature>
<dbReference type="AlphaFoldDB" id="A0A9N8DN90"/>
<feature type="region of interest" description="Disordered" evidence="8">
    <location>
        <begin position="356"/>
        <end position="384"/>
    </location>
</feature>
<reference evidence="10" key="1">
    <citation type="submission" date="2020-06" db="EMBL/GenBank/DDBJ databases">
        <authorList>
            <consortium name="Plant Systems Biology data submission"/>
        </authorList>
    </citation>
    <scope>NUCLEOTIDE SEQUENCE</scope>
    <source>
        <strain evidence="10">D6</strain>
    </source>
</reference>
<sequence>MSGLDEPHMIAMNGSVMEEDDVSTSTSHPPSSSPPRWSLSLKQRKVGLLVFSVLYIPLFAGAFFGFGPMQLMLEESGAFHSLCPAGNDTGTSSNNSTYEDQAPAEQEVCPEQTARLLTIPFVGQTMILVSPLLGIVVDRWGPVALMSFLGLCGCAGVAFLVAAVAIPHDYLLFVAFVGIGLMSTATSIMTVKTGMVFADPPKMEEEEMRGESEEEDKMTTTTEDNTQTQQQQQDSHMGQRRVISGLNALFDAGSVTYLGLWGIYQAGPSISVVFGLYLILAFFCFGGVVLFWVALGEEAFPTTCTTAATTGDLLAQDDDDDDIQKDNPIKRSTLDTVAASTMIIAAQDESEIINPAITSGPTETVDEVDVTTTDPDNPEPPNDDTTCIKQQFDTTTIDAMYVPIRQRTHKEQLLSWPFGMLVLFFAINLARNQFVLTTARDYLAYLGGDGNDEQSQQYLATFTLLMPASIVGVPFTDQMVARFGFHAGFQTVCFLGAMHGLIQLFCQELNGVQIFGFLVFSFYRCFLFSIVFSYIPTLLSGRVVGKGVGVLHLAGGAASFWNIPLSNVTVKQLDGNFFIPNLLYTLLIIPCSVAAYVIGRSIRQETRALSSSS</sequence>
<evidence type="ECO:0000256" key="2">
    <source>
        <dbReference type="ARBA" id="ARBA00006595"/>
    </source>
</evidence>
<gene>
    <name evidence="10" type="ORF">SEMRO_241_G096450.1</name>
</gene>
<evidence type="ECO:0000256" key="1">
    <source>
        <dbReference type="ARBA" id="ARBA00004141"/>
    </source>
</evidence>
<feature type="transmembrane region" description="Helical" evidence="9">
    <location>
        <begin position="242"/>
        <end position="264"/>
    </location>
</feature>
<feature type="transmembrane region" description="Helical" evidence="9">
    <location>
        <begin position="577"/>
        <end position="598"/>
    </location>
</feature>
<proteinExistence type="inferred from homology"/>
<feature type="region of interest" description="Disordered" evidence="8">
    <location>
        <begin position="202"/>
        <end position="237"/>
    </location>
</feature>
<keyword evidence="11" id="KW-1185">Reference proteome</keyword>
<keyword evidence="3" id="KW-0813">Transport</keyword>
<keyword evidence="7 9" id="KW-0472">Membrane</keyword>
<dbReference type="PANTHER" id="PTHR20772:SF2">
    <property type="entry name" value="PROTEIN FMP42"/>
    <property type="match status" value="1"/>
</dbReference>
<dbReference type="EMBL" id="CAICTM010000240">
    <property type="protein sequence ID" value="CAB9505732.1"/>
    <property type="molecule type" value="Genomic_DNA"/>
</dbReference>
<feature type="transmembrane region" description="Helical" evidence="9">
    <location>
        <begin position="458"/>
        <end position="476"/>
    </location>
</feature>
<dbReference type="InterPro" id="IPR052599">
    <property type="entry name" value="SLC43A_AATransporter"/>
</dbReference>
<evidence type="ECO:0000256" key="4">
    <source>
        <dbReference type="ARBA" id="ARBA00022692"/>
    </source>
</evidence>
<feature type="transmembrane region" description="Helical" evidence="9">
    <location>
        <begin position="270"/>
        <end position="293"/>
    </location>
</feature>
<feature type="transmembrane region" description="Helical" evidence="9">
    <location>
        <begin position="483"/>
        <end position="502"/>
    </location>
</feature>
<evidence type="ECO:0000313" key="10">
    <source>
        <dbReference type="EMBL" id="CAB9505732.1"/>
    </source>
</evidence>
<dbReference type="Gene3D" id="1.20.1250.20">
    <property type="entry name" value="MFS general substrate transporter like domains"/>
    <property type="match status" value="2"/>
</dbReference>
<feature type="transmembrane region" description="Helical" evidence="9">
    <location>
        <begin position="46"/>
        <end position="66"/>
    </location>
</feature>
<feature type="transmembrane region" description="Helical" evidence="9">
    <location>
        <begin position="170"/>
        <end position="191"/>
    </location>
</feature>
<name>A0A9N8DN90_9STRA</name>
<dbReference type="GO" id="GO:0016020">
    <property type="term" value="C:membrane"/>
    <property type="evidence" value="ECO:0007669"/>
    <property type="project" value="UniProtKB-SubCell"/>
</dbReference>
<keyword evidence="5" id="KW-0029">Amino-acid transport</keyword>
<feature type="transmembrane region" description="Helical" evidence="9">
    <location>
        <begin position="143"/>
        <end position="164"/>
    </location>
</feature>
<accession>A0A9N8DN90</accession>
<feature type="region of interest" description="Disordered" evidence="8">
    <location>
        <begin position="18"/>
        <end position="37"/>
    </location>
</feature>
<dbReference type="SUPFAM" id="SSF103473">
    <property type="entry name" value="MFS general substrate transporter"/>
    <property type="match status" value="1"/>
</dbReference>
<evidence type="ECO:0000256" key="3">
    <source>
        <dbReference type="ARBA" id="ARBA00022448"/>
    </source>
</evidence>
<dbReference type="OrthoDB" id="330047at2759"/>
<dbReference type="Proteomes" id="UP001153069">
    <property type="component" value="Unassembled WGS sequence"/>
</dbReference>
<dbReference type="GO" id="GO:0006865">
    <property type="term" value="P:amino acid transport"/>
    <property type="evidence" value="ECO:0007669"/>
    <property type="project" value="UniProtKB-KW"/>
</dbReference>
<dbReference type="PANTHER" id="PTHR20772">
    <property type="entry name" value="PROTEIN FMP42"/>
    <property type="match status" value="1"/>
</dbReference>
<feature type="transmembrane region" description="Helical" evidence="9">
    <location>
        <begin position="514"/>
        <end position="535"/>
    </location>
</feature>
<feature type="transmembrane region" description="Helical" evidence="9">
    <location>
        <begin position="116"/>
        <end position="136"/>
    </location>
</feature>